<name>A0A382SZ30_9ZZZZ</name>
<dbReference type="SUPFAM" id="SSF74982">
    <property type="entry name" value="Small protein B (SmpB)"/>
    <property type="match status" value="1"/>
</dbReference>
<evidence type="ECO:0000256" key="1">
    <source>
        <dbReference type="ARBA" id="ARBA00022490"/>
    </source>
</evidence>
<dbReference type="GO" id="GO:0005829">
    <property type="term" value="C:cytosol"/>
    <property type="evidence" value="ECO:0007669"/>
    <property type="project" value="TreeGrafter"/>
</dbReference>
<dbReference type="PANTHER" id="PTHR30308:SF2">
    <property type="entry name" value="SSRA-BINDING PROTEIN"/>
    <property type="match status" value="1"/>
</dbReference>
<evidence type="ECO:0008006" key="4">
    <source>
        <dbReference type="Google" id="ProtNLM"/>
    </source>
</evidence>
<dbReference type="EMBL" id="UINC01132108">
    <property type="protein sequence ID" value="SVD14211.1"/>
    <property type="molecule type" value="Genomic_DNA"/>
</dbReference>
<dbReference type="PANTHER" id="PTHR30308">
    <property type="entry name" value="TMRNA-BINDING COMPONENT OF TRANS-TRANSLATION TAGGING COMPLEX"/>
    <property type="match status" value="1"/>
</dbReference>
<dbReference type="NCBIfam" id="NF003843">
    <property type="entry name" value="PRK05422.1"/>
    <property type="match status" value="1"/>
</dbReference>
<dbReference type="InterPro" id="IPR023620">
    <property type="entry name" value="SmpB"/>
</dbReference>
<sequence length="149" mass="17403">MAKSRDIAVNRRATYDYEILERIEAGLVLLSSEIKSIRDNRVNLSGAYAFPQNGELWLQNCHIAPYPSAVRDNHEPLRPRKLLLKKEQLRRFSEVAKQKGYTIVPLKIYISGHYAKIQLGVGRGKKRYDKRRAIADKDRRREAREAERR</sequence>
<dbReference type="NCBIfam" id="TIGR00086">
    <property type="entry name" value="smpB"/>
    <property type="match status" value="1"/>
</dbReference>
<dbReference type="GO" id="GO:0003723">
    <property type="term" value="F:RNA binding"/>
    <property type="evidence" value="ECO:0007669"/>
    <property type="project" value="UniProtKB-KW"/>
</dbReference>
<evidence type="ECO:0000256" key="2">
    <source>
        <dbReference type="ARBA" id="ARBA00022884"/>
    </source>
</evidence>
<reference evidence="3" key="1">
    <citation type="submission" date="2018-05" db="EMBL/GenBank/DDBJ databases">
        <authorList>
            <person name="Lanie J.A."/>
            <person name="Ng W.-L."/>
            <person name="Kazmierczak K.M."/>
            <person name="Andrzejewski T.M."/>
            <person name="Davidsen T.M."/>
            <person name="Wayne K.J."/>
            <person name="Tettelin H."/>
            <person name="Glass J.I."/>
            <person name="Rusch D."/>
            <person name="Podicherti R."/>
            <person name="Tsui H.-C.T."/>
            <person name="Winkler M.E."/>
        </authorList>
    </citation>
    <scope>NUCLEOTIDE SEQUENCE</scope>
</reference>
<dbReference type="InterPro" id="IPR000037">
    <property type="entry name" value="SsrA-bd_prot"/>
</dbReference>
<dbReference type="GO" id="GO:0070930">
    <property type="term" value="P:trans-translation-dependent protein tagging"/>
    <property type="evidence" value="ECO:0007669"/>
    <property type="project" value="TreeGrafter"/>
</dbReference>
<evidence type="ECO:0000313" key="3">
    <source>
        <dbReference type="EMBL" id="SVD14211.1"/>
    </source>
</evidence>
<keyword evidence="2" id="KW-0694">RNA-binding</keyword>
<dbReference type="HAMAP" id="MF_00023">
    <property type="entry name" value="SmpB"/>
    <property type="match status" value="1"/>
</dbReference>
<gene>
    <name evidence="3" type="ORF">METZ01_LOCUS367065</name>
</gene>
<dbReference type="Pfam" id="PF01668">
    <property type="entry name" value="SmpB"/>
    <property type="match status" value="1"/>
</dbReference>
<proteinExistence type="inferred from homology"/>
<organism evidence="3">
    <name type="scientific">marine metagenome</name>
    <dbReference type="NCBI Taxonomy" id="408172"/>
    <lineage>
        <taxon>unclassified sequences</taxon>
        <taxon>metagenomes</taxon>
        <taxon>ecological metagenomes</taxon>
    </lineage>
</organism>
<accession>A0A382SZ30</accession>
<dbReference type="Gene3D" id="2.40.280.10">
    <property type="match status" value="1"/>
</dbReference>
<keyword evidence="1" id="KW-0963">Cytoplasm</keyword>
<dbReference type="AlphaFoldDB" id="A0A382SZ30"/>
<protein>
    <recommendedName>
        <fullName evidence="4">SsrA-binding protein</fullName>
    </recommendedName>
</protein>